<protein>
    <submittedName>
        <fullName evidence="1">Uncharacterized protein</fullName>
    </submittedName>
</protein>
<feature type="non-terminal residue" evidence="1">
    <location>
        <position position="1"/>
    </location>
</feature>
<dbReference type="EMBL" id="BARU01036159">
    <property type="protein sequence ID" value="GAH88240.1"/>
    <property type="molecule type" value="Genomic_DNA"/>
</dbReference>
<sequence length="252" mass="28790">AETSYPVPYTVWHRNKGVGSIDTVTSLSDVLALTTRDELKARPIEDKTSAWQTAGEGEWDALVKVRGKSAYKAYRGASTEPYGVFWIKLKDVRSDEMLVMENLPELGKRDIKKVNNFNLESDLVYPGVRGRDISRWQANPEIYVLIVQDSNTREGYPESRVKNQWPETYKYLQQFEAPLRNRAAFIKYYKSSDAFYSQFNISDYTFKPHKVVWKRMANDLVAAVMSTFPTPFGNKVGVGTDTTSLIPFEDAD</sequence>
<feature type="non-terminal residue" evidence="1">
    <location>
        <position position="252"/>
    </location>
</feature>
<gene>
    <name evidence="1" type="ORF">S03H2_56520</name>
</gene>
<organism evidence="1">
    <name type="scientific">marine sediment metagenome</name>
    <dbReference type="NCBI Taxonomy" id="412755"/>
    <lineage>
        <taxon>unclassified sequences</taxon>
        <taxon>metagenomes</taxon>
        <taxon>ecological metagenomes</taxon>
    </lineage>
</organism>
<dbReference type="AlphaFoldDB" id="X1K3J6"/>
<comment type="caution">
    <text evidence="1">The sequence shown here is derived from an EMBL/GenBank/DDBJ whole genome shotgun (WGS) entry which is preliminary data.</text>
</comment>
<accession>X1K3J6</accession>
<proteinExistence type="predicted"/>
<evidence type="ECO:0000313" key="1">
    <source>
        <dbReference type="EMBL" id="GAH88240.1"/>
    </source>
</evidence>
<reference evidence="1" key="1">
    <citation type="journal article" date="2014" name="Front. Microbiol.">
        <title>High frequency of phylogenetically diverse reductive dehalogenase-homologous genes in deep subseafloor sedimentary metagenomes.</title>
        <authorList>
            <person name="Kawai M."/>
            <person name="Futagami T."/>
            <person name="Toyoda A."/>
            <person name="Takaki Y."/>
            <person name="Nishi S."/>
            <person name="Hori S."/>
            <person name="Arai W."/>
            <person name="Tsubouchi T."/>
            <person name="Morono Y."/>
            <person name="Uchiyama I."/>
            <person name="Ito T."/>
            <person name="Fujiyama A."/>
            <person name="Inagaki F."/>
            <person name="Takami H."/>
        </authorList>
    </citation>
    <scope>NUCLEOTIDE SEQUENCE</scope>
    <source>
        <strain evidence="1">Expedition CK06-06</strain>
    </source>
</reference>
<name>X1K3J6_9ZZZZ</name>